<keyword evidence="5" id="KW-0342">GTP-binding</keyword>
<dbReference type="GO" id="GO:0003924">
    <property type="term" value="F:GTPase activity"/>
    <property type="evidence" value="ECO:0007669"/>
    <property type="project" value="InterPro"/>
</dbReference>
<dbReference type="GO" id="GO:0003743">
    <property type="term" value="F:translation initiation factor activity"/>
    <property type="evidence" value="ECO:0007669"/>
    <property type="project" value="UniProtKB-KW"/>
</dbReference>
<sequence length="764" mass="84948">MIQQKQSITNFTDKNLIISPILQLSMGKEINSNWLKLKNPKIIYLVSEAENIGRDKITNLSSVTVDDLSNPINNRADKKNKNHNKLIDPLESKKNKIKKKTRAKIHINDDEDNIETSSLSFSGSNSTLAFSLMRPLNPLKKHTTVKRSTHHITNPTKQVKEAKPDKKLLMVRPTKVVISGPVSIEELAGMLLIPAPEIIKTLFLKGIPVTINQIVDTKLAQAVGEDYGIMVKEELKQSIVQHECKQLNINTNIPIAAKRNPIVTVLGHVDHGKTTLLNTIRDTQSNTIEDGGITQAIMAYEVNVGYTGVNRKIIFLDTPGHEAFTSMRLRGMQVTDLAVLVVAADDDLQPQSIEAIEYLQKYQVPFIVAINKIDKESSDIPGLKRKLSEIGIAENMGQKSITIIEVSALENKNIDKLLIEILLLADQESLIANIDAKGKGTILDAYLDKRQGPIAHILVQDGSVKVGDVIFNDNFVAKIRSIIGQNSQQHNVIGPASVVKISGFSEVPRSGSLFRVVDNHKNFKKQLLDTYQNKDRIARSYQQMSTRVTFDSSHNKKSNKLQKNINIILKTDSEGSIEALLNSFASIPQEKVQLNIVSLGVGQISPSDINLAAVSQSILIGFNSHLTAKTKLLVDKVNIIHASFKVIYNLIDFIEKAMLELVEVDYQENIIGQAIVETVFVVSKGNVAGCIVQSGKLKRDSHIRVKRNNDLIYQGKLSSLKRIKENVDEVNLGNECGVSCNTFDIWQKKDEIEAYELIEIEKTL</sequence>
<dbReference type="AlphaFoldDB" id="A0A4D6BL14"/>
<dbReference type="RefSeq" id="YP_009628672.1">
    <property type="nucleotide sequence ID" value="NC_042170.1"/>
</dbReference>
<dbReference type="InterPro" id="IPR053905">
    <property type="entry name" value="EF-G-like_DII"/>
</dbReference>
<geneLocation type="plastid" evidence="8"/>
<dbReference type="InterPro" id="IPR006847">
    <property type="entry name" value="IF2_N"/>
</dbReference>
<dbReference type="NCBIfam" id="TIGR00231">
    <property type="entry name" value="small_GTP"/>
    <property type="match status" value="1"/>
</dbReference>
<dbReference type="CDD" id="cd01887">
    <property type="entry name" value="IF2_eIF5B"/>
    <property type="match status" value="1"/>
</dbReference>
<dbReference type="InterPro" id="IPR027417">
    <property type="entry name" value="P-loop_NTPase"/>
</dbReference>
<dbReference type="InterPro" id="IPR000178">
    <property type="entry name" value="TF_IF2_bacterial-like"/>
</dbReference>
<dbReference type="SUPFAM" id="SSF52540">
    <property type="entry name" value="P-loop containing nucleoside triphosphate hydrolases"/>
    <property type="match status" value="1"/>
</dbReference>
<reference evidence="8" key="1">
    <citation type="journal article" date="2019" name="Phycologia">
        <title>Chloroplast and mitochondrial genomes of Balbiania investiens (Balbianiales, Nemaliophycidae).</title>
        <authorList>
            <person name="Evans J.R."/>
            <person name="StAmour N."/>
            <person name="Verbruggen H."/>
            <person name="Salomaki E.D."/>
            <person name="Vis M.L."/>
        </authorList>
    </citation>
    <scope>NUCLEOTIDE SEQUENCE</scope>
</reference>
<dbReference type="NCBIfam" id="TIGR00487">
    <property type="entry name" value="IF-2"/>
    <property type="match status" value="1"/>
</dbReference>
<comment type="similarity">
    <text evidence="1">Belongs to the TRAFAC class translation factor GTPase superfamily. Classic translation factor GTPase family. IF-2 subfamily.</text>
</comment>
<evidence type="ECO:0000256" key="5">
    <source>
        <dbReference type="ARBA" id="ARBA00023134"/>
    </source>
</evidence>
<dbReference type="InterPro" id="IPR009000">
    <property type="entry name" value="Transl_B-barrel_sf"/>
</dbReference>
<dbReference type="FunFam" id="3.40.50.300:FF:000019">
    <property type="entry name" value="Translation initiation factor IF-2"/>
    <property type="match status" value="1"/>
</dbReference>
<evidence type="ECO:0000259" key="7">
    <source>
        <dbReference type="PROSITE" id="PS51722"/>
    </source>
</evidence>
<evidence type="ECO:0000256" key="3">
    <source>
        <dbReference type="ARBA" id="ARBA00022741"/>
    </source>
</evidence>
<dbReference type="PROSITE" id="PS51722">
    <property type="entry name" value="G_TR_2"/>
    <property type="match status" value="1"/>
</dbReference>
<dbReference type="Gene3D" id="2.40.30.10">
    <property type="entry name" value="Translation factors"/>
    <property type="match status" value="2"/>
</dbReference>
<dbReference type="GO" id="GO:0005829">
    <property type="term" value="C:cytosol"/>
    <property type="evidence" value="ECO:0007669"/>
    <property type="project" value="TreeGrafter"/>
</dbReference>
<dbReference type="InterPro" id="IPR005225">
    <property type="entry name" value="Small_GTP-bd"/>
</dbReference>
<dbReference type="GeneID" id="40138573"/>
<evidence type="ECO:0000256" key="6">
    <source>
        <dbReference type="ARBA" id="ARBA00044105"/>
    </source>
</evidence>
<organism evidence="8">
    <name type="scientific">Acrochaetium secundatum</name>
    <dbReference type="NCBI Taxonomy" id="209631"/>
    <lineage>
        <taxon>Eukaryota</taxon>
        <taxon>Rhodophyta</taxon>
        <taxon>Florideophyceae</taxon>
        <taxon>Nemaliophycidae</taxon>
        <taxon>Acrochaetiales</taxon>
        <taxon>Acrochaetiaceae</taxon>
        <taxon>Acrochaetium</taxon>
    </lineage>
</organism>
<dbReference type="Pfam" id="PF22042">
    <property type="entry name" value="EF-G_D2"/>
    <property type="match status" value="1"/>
</dbReference>
<dbReference type="CDD" id="cd03692">
    <property type="entry name" value="mtIF2_IVc"/>
    <property type="match status" value="1"/>
</dbReference>
<dbReference type="PROSITE" id="PS01176">
    <property type="entry name" value="IF2"/>
    <property type="match status" value="1"/>
</dbReference>
<dbReference type="Pfam" id="PF11987">
    <property type="entry name" value="IF-2"/>
    <property type="match status" value="1"/>
</dbReference>
<dbReference type="Pfam" id="PF00009">
    <property type="entry name" value="GTP_EFTU"/>
    <property type="match status" value="1"/>
</dbReference>
<evidence type="ECO:0000256" key="2">
    <source>
        <dbReference type="ARBA" id="ARBA00022540"/>
    </source>
</evidence>
<dbReference type="PANTHER" id="PTHR43381:SF5">
    <property type="entry name" value="TR-TYPE G DOMAIN-CONTAINING PROTEIN"/>
    <property type="match status" value="1"/>
</dbReference>
<dbReference type="FunFam" id="3.40.50.10050:FF:000001">
    <property type="entry name" value="Translation initiation factor IF-2"/>
    <property type="match status" value="1"/>
</dbReference>
<dbReference type="InterPro" id="IPR015760">
    <property type="entry name" value="TIF_IF2"/>
</dbReference>
<evidence type="ECO:0000256" key="1">
    <source>
        <dbReference type="ARBA" id="ARBA00007733"/>
    </source>
</evidence>
<dbReference type="SUPFAM" id="SSF52156">
    <property type="entry name" value="Initiation factor IF2/eIF5b, domain 3"/>
    <property type="match status" value="1"/>
</dbReference>
<dbReference type="Gene3D" id="3.40.50.10050">
    <property type="entry name" value="Translation initiation factor IF- 2, domain 3"/>
    <property type="match status" value="1"/>
</dbReference>
<dbReference type="GO" id="GO:0005525">
    <property type="term" value="F:GTP binding"/>
    <property type="evidence" value="ECO:0007669"/>
    <property type="project" value="UniProtKB-KW"/>
</dbReference>
<keyword evidence="3" id="KW-0547">Nucleotide-binding</keyword>
<dbReference type="PRINTS" id="PR00315">
    <property type="entry name" value="ELONGATNFCT"/>
</dbReference>
<keyword evidence="4" id="KW-0648">Protein biosynthesis</keyword>
<protein>
    <recommendedName>
        <fullName evidence="6">Translation initiation factor IF-2, chloroplastic</fullName>
    </recommendedName>
</protein>
<dbReference type="InterPro" id="IPR000795">
    <property type="entry name" value="T_Tr_GTP-bd_dom"/>
</dbReference>
<dbReference type="InterPro" id="IPR023115">
    <property type="entry name" value="TIF_IF2_dom3"/>
</dbReference>
<dbReference type="SMART" id="SM00173">
    <property type="entry name" value="RAS"/>
    <property type="match status" value="1"/>
</dbReference>
<dbReference type="InterPro" id="IPR036925">
    <property type="entry name" value="TIF_IF2_dom3_sf"/>
</dbReference>
<dbReference type="FunFam" id="2.40.30.10:FF:000008">
    <property type="entry name" value="Translation initiation factor IF-2"/>
    <property type="match status" value="1"/>
</dbReference>
<dbReference type="Pfam" id="PF04760">
    <property type="entry name" value="IF2_N"/>
    <property type="match status" value="1"/>
</dbReference>
<dbReference type="Gene3D" id="3.40.50.300">
    <property type="entry name" value="P-loop containing nucleotide triphosphate hydrolases"/>
    <property type="match status" value="1"/>
</dbReference>
<evidence type="ECO:0000256" key="4">
    <source>
        <dbReference type="ARBA" id="ARBA00022917"/>
    </source>
</evidence>
<accession>A0A4D6BL14</accession>
<feature type="domain" description="Tr-type G" evidence="7">
    <location>
        <begin position="258"/>
        <end position="430"/>
    </location>
</feature>
<keyword evidence="8" id="KW-0934">Plastid</keyword>
<keyword evidence="2 8" id="KW-0396">Initiation factor</keyword>
<proteinExistence type="inferred from homology"/>
<evidence type="ECO:0000313" key="8">
    <source>
        <dbReference type="EMBL" id="QBX88455.1"/>
    </source>
</evidence>
<dbReference type="EMBL" id="MH026107">
    <property type="protein sequence ID" value="QBX88455.1"/>
    <property type="molecule type" value="Genomic_DNA"/>
</dbReference>
<gene>
    <name evidence="8" type="primary">infB</name>
</gene>
<dbReference type="SUPFAM" id="SSF50447">
    <property type="entry name" value="Translation proteins"/>
    <property type="match status" value="2"/>
</dbReference>
<name>A0A4D6BL14_9FLOR</name>
<dbReference type="PANTHER" id="PTHR43381">
    <property type="entry name" value="TRANSLATION INITIATION FACTOR IF-2-RELATED"/>
    <property type="match status" value="1"/>
</dbReference>